<keyword evidence="3" id="KW-0963">Cytoplasm</keyword>
<dbReference type="HAMAP" id="MF_00127">
    <property type="entry name" value="His_tRNA_synth"/>
    <property type="match status" value="1"/>
</dbReference>
<dbReference type="KEGG" id="maa:MAG4500"/>
<dbReference type="CDD" id="cd00773">
    <property type="entry name" value="HisRS-like_core"/>
    <property type="match status" value="1"/>
</dbReference>
<proteinExistence type="inferred from homology"/>
<keyword evidence="3" id="KW-0547">Nucleotide-binding</keyword>
<dbReference type="RefSeq" id="WP_011949619.1">
    <property type="nucleotide sequence ID" value="NC_009497.1"/>
</dbReference>
<dbReference type="NCBIfam" id="TIGR00442">
    <property type="entry name" value="hisS"/>
    <property type="match status" value="1"/>
</dbReference>
<evidence type="ECO:0000259" key="5">
    <source>
        <dbReference type="PROSITE" id="PS50862"/>
    </source>
</evidence>
<dbReference type="GO" id="GO:0006427">
    <property type="term" value="P:histidyl-tRNA aminoacylation"/>
    <property type="evidence" value="ECO:0007669"/>
    <property type="project" value="UniProtKB-UniRule"/>
</dbReference>
<keyword evidence="3" id="KW-0436">Ligase</keyword>
<keyword evidence="3" id="KW-0648">Protein biosynthesis</keyword>
<dbReference type="InterPro" id="IPR045864">
    <property type="entry name" value="aa-tRNA-synth_II/BPL/LPL"/>
</dbReference>
<dbReference type="GO" id="GO:0005737">
    <property type="term" value="C:cytoplasm"/>
    <property type="evidence" value="ECO:0007669"/>
    <property type="project" value="UniProtKB-SubCell"/>
</dbReference>
<sequence>MFNRVKGTKDYESNDIEIRNEILDEFLHLAEVNCFNLIETPILESADLYKRSVAGSDIVNKEMYEFTDKGDRKLSLRPEGTAGFIRALIENKWYVTNEEFWPTTTKFVYYGPMFRYEQPQKGRMRQFYQAGAEIIDSKSSELNAFQDAELIQMASNLLSELNVNFVLKINSIGDNKSREKYQEDLRKYLENYKDELTEISQERLKNNVFRILDDKIDSQKPFMKNAPVLRDYLSSESEEHFKKTLHLLDILGIEYEVDHSLVRGLDYYDEVVYEFMSLDKNAGAQATIIGGGRYSNLVKDLGGPDLRAAGWGLGIDRLIDLLKLQKGEEYSELVEQNIDVLIGTSSNECKEELFAIASYLRGLDLNTHFVYELAKNKKIYEKAQKIKARFLILNDEKALNNYCFIKDFETNKKIKFDPKDLDNFEKILDFIEQLDESSEIDND</sequence>
<dbReference type="HOGENOM" id="CLU_025113_1_2_14"/>
<dbReference type="GO" id="GO:0004821">
    <property type="term" value="F:histidine-tRNA ligase activity"/>
    <property type="evidence" value="ECO:0007669"/>
    <property type="project" value="UniProtKB-UniRule"/>
</dbReference>
<dbReference type="SUPFAM" id="SSF52954">
    <property type="entry name" value="Class II aaRS ABD-related"/>
    <property type="match status" value="1"/>
</dbReference>
<dbReference type="SUPFAM" id="SSF55681">
    <property type="entry name" value="Class II aaRS and biotin synthetases"/>
    <property type="match status" value="1"/>
</dbReference>
<accession>A5IYN9</accession>
<evidence type="ECO:0000256" key="4">
    <source>
        <dbReference type="PIRSR" id="PIRSR001549-1"/>
    </source>
</evidence>
<evidence type="ECO:0000256" key="1">
    <source>
        <dbReference type="ARBA" id="ARBA00008226"/>
    </source>
</evidence>
<gene>
    <name evidence="3 6" type="primary">hisS</name>
    <name evidence="6" type="ordered locus">MAG4500</name>
</gene>
<dbReference type="InterPro" id="IPR006195">
    <property type="entry name" value="aa-tRNA-synth_II"/>
</dbReference>
<keyword evidence="7" id="KW-1185">Reference proteome</keyword>
<comment type="subunit">
    <text evidence="3">Homodimer.</text>
</comment>
<keyword evidence="3 6" id="KW-0030">Aminoacyl-tRNA synthetase</keyword>
<feature type="binding site" evidence="4">
    <location>
        <position position="115"/>
    </location>
    <ligand>
        <name>L-histidine</name>
        <dbReference type="ChEBI" id="CHEBI:57595"/>
    </ligand>
</feature>
<dbReference type="GO" id="GO:0005524">
    <property type="term" value="F:ATP binding"/>
    <property type="evidence" value="ECO:0007669"/>
    <property type="project" value="UniProtKB-UniRule"/>
</dbReference>
<protein>
    <recommendedName>
        <fullName evidence="3">Histidine--tRNA ligase</fullName>
        <ecNumber evidence="3">6.1.1.21</ecNumber>
    </recommendedName>
    <alternativeName>
        <fullName evidence="3">Histidyl-tRNA synthetase</fullName>
        <shortName evidence="3">HisRS</shortName>
    </alternativeName>
</protein>
<dbReference type="PROSITE" id="PS50862">
    <property type="entry name" value="AA_TRNA_LIGASE_II"/>
    <property type="match status" value="1"/>
</dbReference>
<dbReference type="Gene3D" id="3.30.930.10">
    <property type="entry name" value="Bira Bifunctional Protein, Domain 2"/>
    <property type="match status" value="1"/>
</dbReference>
<dbReference type="EMBL" id="CU179680">
    <property type="protein sequence ID" value="CAL59148.1"/>
    <property type="molecule type" value="Genomic_DNA"/>
</dbReference>
<dbReference type="GeneID" id="93358191"/>
<feature type="binding site" evidence="4">
    <location>
        <begin position="267"/>
        <end position="268"/>
    </location>
    <ligand>
        <name>L-histidine</name>
        <dbReference type="ChEBI" id="CHEBI:57595"/>
    </ligand>
</feature>
<feature type="domain" description="Aminoacyl-transfer RNA synthetases class-II family profile" evidence="5">
    <location>
        <begin position="29"/>
        <end position="322"/>
    </location>
</feature>
<organism evidence="6 7">
    <name type="scientific">Mycoplasmopsis agalactiae (strain NCTC 10123 / CIP 59.7 / PG2)</name>
    <name type="common">Mycoplasma agalactiae</name>
    <dbReference type="NCBI Taxonomy" id="347257"/>
    <lineage>
        <taxon>Bacteria</taxon>
        <taxon>Bacillati</taxon>
        <taxon>Mycoplasmatota</taxon>
        <taxon>Mycoplasmoidales</taxon>
        <taxon>Metamycoplasmataceae</taxon>
        <taxon>Mycoplasmopsis</taxon>
    </lineage>
</organism>
<comment type="subcellular location">
    <subcellularLocation>
        <location evidence="3">Cytoplasm</location>
    </subcellularLocation>
</comment>
<comment type="similarity">
    <text evidence="1 3">Belongs to the class-II aminoacyl-tRNA synthetase family.</text>
</comment>
<reference evidence="7" key="1">
    <citation type="journal article" date="2007" name="PLoS Genet.">
        <title>Being pathogenic, plastic, and sexual while living with a nearly minimal bacterial genome.</title>
        <authorList>
            <person name="Sirand-Pugnet P."/>
            <person name="Lartigue C."/>
            <person name="Marenda M."/>
            <person name="Jacob D."/>
            <person name="Barre A."/>
            <person name="Barbe V."/>
            <person name="Schenowitz C."/>
            <person name="Mangenot S."/>
            <person name="Couloux A."/>
            <person name="Segurens B."/>
            <person name="de Daruvar A."/>
            <person name="Blanchard A."/>
            <person name="Citti C."/>
        </authorList>
    </citation>
    <scope>NUCLEOTIDE SEQUENCE [LARGE SCALE GENOMIC DNA]</scope>
    <source>
        <strain evidence="7">PG2</strain>
    </source>
</reference>
<dbReference type="Proteomes" id="UP000007065">
    <property type="component" value="Chromosome"/>
</dbReference>
<dbReference type="InterPro" id="IPR041715">
    <property type="entry name" value="HisRS-like_core"/>
</dbReference>
<dbReference type="Pfam" id="PF13393">
    <property type="entry name" value="tRNA-synt_His"/>
    <property type="match status" value="1"/>
</dbReference>
<dbReference type="STRING" id="347257.MAG4500"/>
<dbReference type="AlphaFoldDB" id="A5IYN9"/>
<dbReference type="PIRSF" id="PIRSF001549">
    <property type="entry name" value="His-tRNA_synth"/>
    <property type="match status" value="1"/>
</dbReference>
<dbReference type="EC" id="6.1.1.21" evidence="3"/>
<name>A5IYN9_MYCAP</name>
<feature type="binding site" evidence="4">
    <location>
        <begin position="79"/>
        <end position="81"/>
    </location>
    <ligand>
        <name>L-histidine</name>
        <dbReference type="ChEBI" id="CHEBI:57595"/>
    </ligand>
</feature>
<dbReference type="InterPro" id="IPR004516">
    <property type="entry name" value="HisRS/HisZ"/>
</dbReference>
<feature type="binding site" evidence="4">
    <location>
        <position position="129"/>
    </location>
    <ligand>
        <name>L-histidine</name>
        <dbReference type="ChEBI" id="CHEBI:57595"/>
    </ligand>
</feature>
<dbReference type="PANTHER" id="PTHR43707:SF1">
    <property type="entry name" value="HISTIDINE--TRNA LIGASE, MITOCHONDRIAL-RELATED"/>
    <property type="match status" value="1"/>
</dbReference>
<evidence type="ECO:0000256" key="3">
    <source>
        <dbReference type="HAMAP-Rule" id="MF_00127"/>
    </source>
</evidence>
<evidence type="ECO:0000313" key="7">
    <source>
        <dbReference type="Proteomes" id="UP000007065"/>
    </source>
</evidence>
<dbReference type="PANTHER" id="PTHR43707">
    <property type="entry name" value="HISTIDYL-TRNA SYNTHETASE"/>
    <property type="match status" value="1"/>
</dbReference>
<evidence type="ECO:0000256" key="2">
    <source>
        <dbReference type="ARBA" id="ARBA00022840"/>
    </source>
</evidence>
<keyword evidence="2 3" id="KW-0067">ATP-binding</keyword>
<comment type="catalytic activity">
    <reaction evidence="3">
        <text>tRNA(His) + L-histidine + ATP = L-histidyl-tRNA(His) + AMP + diphosphate + H(+)</text>
        <dbReference type="Rhea" id="RHEA:17313"/>
        <dbReference type="Rhea" id="RHEA-COMP:9665"/>
        <dbReference type="Rhea" id="RHEA-COMP:9689"/>
        <dbReference type="ChEBI" id="CHEBI:15378"/>
        <dbReference type="ChEBI" id="CHEBI:30616"/>
        <dbReference type="ChEBI" id="CHEBI:33019"/>
        <dbReference type="ChEBI" id="CHEBI:57595"/>
        <dbReference type="ChEBI" id="CHEBI:78442"/>
        <dbReference type="ChEBI" id="CHEBI:78527"/>
        <dbReference type="ChEBI" id="CHEBI:456215"/>
        <dbReference type="EC" id="6.1.1.21"/>
    </reaction>
</comment>
<feature type="binding site" evidence="4">
    <location>
        <position position="263"/>
    </location>
    <ligand>
        <name>L-histidine</name>
        <dbReference type="ChEBI" id="CHEBI:57595"/>
    </ligand>
</feature>
<dbReference type="InterPro" id="IPR015807">
    <property type="entry name" value="His-tRNA-ligase"/>
</dbReference>
<feature type="binding site" evidence="4">
    <location>
        <position position="133"/>
    </location>
    <ligand>
        <name>L-histidine</name>
        <dbReference type="ChEBI" id="CHEBI:57595"/>
    </ligand>
</feature>
<evidence type="ECO:0000313" key="6">
    <source>
        <dbReference type="EMBL" id="CAL59148.1"/>
    </source>
</evidence>